<dbReference type="KEGG" id="amog:QRX60_25485"/>
<dbReference type="RefSeq" id="WP_286003292.1">
    <property type="nucleotide sequence ID" value="NZ_CP127295.1"/>
</dbReference>
<dbReference type="AlphaFoldDB" id="A0A9Y2K0R9"/>
<gene>
    <name evidence="1" type="ORF">QRX60_25485</name>
</gene>
<dbReference type="Proteomes" id="UP001239397">
    <property type="component" value="Chromosome"/>
</dbReference>
<protein>
    <submittedName>
        <fullName evidence="1">Uncharacterized protein</fullName>
    </submittedName>
</protein>
<evidence type="ECO:0000313" key="1">
    <source>
        <dbReference type="EMBL" id="WIY07042.1"/>
    </source>
</evidence>
<name>A0A9Y2K0R9_9PSEU</name>
<proteinExistence type="predicted"/>
<accession>A0A9Y2K0R9</accession>
<organism evidence="1 2">
    <name type="scientific">Amycolatopsis mongoliensis</name>
    <dbReference type="NCBI Taxonomy" id="715475"/>
    <lineage>
        <taxon>Bacteria</taxon>
        <taxon>Bacillati</taxon>
        <taxon>Actinomycetota</taxon>
        <taxon>Actinomycetes</taxon>
        <taxon>Pseudonocardiales</taxon>
        <taxon>Pseudonocardiaceae</taxon>
        <taxon>Amycolatopsis</taxon>
    </lineage>
</organism>
<reference evidence="1 2" key="1">
    <citation type="submission" date="2023-06" db="EMBL/GenBank/DDBJ databases">
        <authorList>
            <person name="Oyuntsetseg B."/>
            <person name="Kim S.B."/>
        </authorList>
    </citation>
    <scope>NUCLEOTIDE SEQUENCE [LARGE SCALE GENOMIC DNA]</scope>
    <source>
        <strain evidence="1 2">4-36</strain>
    </source>
</reference>
<dbReference type="EMBL" id="CP127295">
    <property type="protein sequence ID" value="WIY07042.1"/>
    <property type="molecule type" value="Genomic_DNA"/>
</dbReference>
<sequence>MSHSLHRLVGRGRFDDARGLLDRGFERIGSADRATGEWAADVARLASACARREPDLAGFAAEIVAPA</sequence>
<evidence type="ECO:0000313" key="2">
    <source>
        <dbReference type="Proteomes" id="UP001239397"/>
    </source>
</evidence>
<keyword evidence="2" id="KW-1185">Reference proteome</keyword>